<dbReference type="RefSeq" id="WP_367640815.1">
    <property type="nucleotide sequence ID" value="NZ_JBFNQN010000018.1"/>
</dbReference>
<organism evidence="3 4">
    <name type="scientific">Kineococcus endophyticus</name>
    <dbReference type="NCBI Taxonomy" id="1181883"/>
    <lineage>
        <taxon>Bacteria</taxon>
        <taxon>Bacillati</taxon>
        <taxon>Actinomycetota</taxon>
        <taxon>Actinomycetes</taxon>
        <taxon>Kineosporiales</taxon>
        <taxon>Kineosporiaceae</taxon>
        <taxon>Kineococcus</taxon>
    </lineage>
</organism>
<evidence type="ECO:0000259" key="2">
    <source>
        <dbReference type="PROSITE" id="PS51898"/>
    </source>
</evidence>
<dbReference type="InterPro" id="IPR011010">
    <property type="entry name" value="DNA_brk_join_enz"/>
</dbReference>
<dbReference type="SUPFAM" id="SSF56349">
    <property type="entry name" value="DNA breaking-rejoining enzymes"/>
    <property type="match status" value="1"/>
</dbReference>
<dbReference type="EMBL" id="JBFNQN010000018">
    <property type="protein sequence ID" value="MEW9267457.1"/>
    <property type="molecule type" value="Genomic_DNA"/>
</dbReference>
<accession>A0ABV3PCT6</accession>
<dbReference type="InterPro" id="IPR013762">
    <property type="entry name" value="Integrase-like_cat_sf"/>
</dbReference>
<keyword evidence="1" id="KW-0233">DNA recombination</keyword>
<reference evidence="3 4" key="1">
    <citation type="submission" date="2024-07" db="EMBL/GenBank/DDBJ databases">
        <authorList>
            <person name="Thanompreechachai J."/>
            <person name="Duangmal K."/>
        </authorList>
    </citation>
    <scope>NUCLEOTIDE SEQUENCE [LARGE SCALE GENOMIC DNA]</scope>
    <source>
        <strain evidence="3 4">KCTC 19886</strain>
    </source>
</reference>
<dbReference type="Pfam" id="PF00589">
    <property type="entry name" value="Phage_integrase"/>
    <property type="match status" value="1"/>
</dbReference>
<keyword evidence="4" id="KW-1185">Reference proteome</keyword>
<name>A0ABV3PCT6_9ACTN</name>
<protein>
    <submittedName>
        <fullName evidence="3">Site-specific integrase</fullName>
    </submittedName>
</protein>
<dbReference type="Gene3D" id="1.10.443.10">
    <property type="entry name" value="Intergrase catalytic core"/>
    <property type="match status" value="1"/>
</dbReference>
<comment type="caution">
    <text evidence="3">The sequence shown here is derived from an EMBL/GenBank/DDBJ whole genome shotgun (WGS) entry which is preliminary data.</text>
</comment>
<dbReference type="PANTHER" id="PTHR30349">
    <property type="entry name" value="PHAGE INTEGRASE-RELATED"/>
    <property type="match status" value="1"/>
</dbReference>
<dbReference type="CDD" id="cd00397">
    <property type="entry name" value="DNA_BRE_C"/>
    <property type="match status" value="1"/>
</dbReference>
<feature type="domain" description="Tyr recombinase" evidence="2">
    <location>
        <begin position="417"/>
        <end position="638"/>
    </location>
</feature>
<evidence type="ECO:0000313" key="3">
    <source>
        <dbReference type="EMBL" id="MEW9267457.1"/>
    </source>
</evidence>
<dbReference type="PROSITE" id="PS51898">
    <property type="entry name" value="TYR_RECOMBINASE"/>
    <property type="match status" value="1"/>
</dbReference>
<gene>
    <name evidence="3" type="ORF">AB1207_22150</name>
</gene>
<dbReference type="PANTHER" id="PTHR30349:SF64">
    <property type="entry name" value="PROPHAGE INTEGRASE INTD-RELATED"/>
    <property type="match status" value="1"/>
</dbReference>
<dbReference type="Proteomes" id="UP001555826">
    <property type="component" value="Unassembled WGS sequence"/>
</dbReference>
<dbReference type="InterPro" id="IPR002104">
    <property type="entry name" value="Integrase_catalytic"/>
</dbReference>
<dbReference type="InterPro" id="IPR050090">
    <property type="entry name" value="Tyrosine_recombinase_XerCD"/>
</dbReference>
<evidence type="ECO:0000256" key="1">
    <source>
        <dbReference type="ARBA" id="ARBA00023172"/>
    </source>
</evidence>
<proteinExistence type="predicted"/>
<sequence length="768" mass="86925">MATVEGSSLRRASVEAIVERILEHNRREGKDPNNVRHRVRGAEHVLRYLSTHDGACWQERWDSSPLAMATLNRCPQLIVPGCSTPLRARLTRGVSVLLSLDVVRPGLHFVTGTRACELWKQLPLWRQDADAGLLQTRRQGTLQSRQHACALLGRVMLLTGKTIAQVSSEDLLHYRALTRDVAPAYGIEQLWNALAALPTSPVTGTFRASQRPGQRSIEELVDLYPVRNRRVRKLFIVYFTRRAPDLDYSSLRTLVFTLVSWFWCAVEEVEPGIDTLALAPATVEAWVQKATFRTLPGGERVERRNLPHGYMTVRSFYQDLQRWAHEEPERWAVWACRSPITDQHLAGYRKWRRRLTSEMHQRTRHRAPVVTRLADAAESFAAEASALLEAAAAADSGAEFVHDGAHFRRVGAGKAGQRIRVLQLDAPTAQVRDLTTEEEDAFWAFCLIETLRHTGARIEEVLELTQMDLTPYERDGQTVVLLHINPSKTDQERIVVVPPELAAVFAQMTTRVRHAAGGTGQALPLVTAYDYGEARELAALPMLFQRTAGRGVMGVTRPMNSKYVRQVITATCDRARITGPDGQVLRFTPHDFRRSFATDALASGLPPHIIAKLMGHESLLTTQQYMAIFPEDVIRAHRSFVAKRRSLPERREEYRSTTEAEWKEFEEHFGKRQIAIGNCLRAYRSSCSHEYACEQCKLARPDEAARPRLQRVLTGLAEQLTEARSHEWAGEVERLLYIQAAVHDKLAELDRARRRNQSVTLPMPSVRT</sequence>
<evidence type="ECO:0000313" key="4">
    <source>
        <dbReference type="Proteomes" id="UP001555826"/>
    </source>
</evidence>